<reference evidence="11" key="1">
    <citation type="journal article" date="2019" name="Int. J. Syst. Evol. Microbiol.">
        <title>The Global Catalogue of Microorganisms (GCM) 10K type strain sequencing project: providing services to taxonomists for standard genome sequencing and annotation.</title>
        <authorList>
            <consortium name="The Broad Institute Genomics Platform"/>
            <consortium name="The Broad Institute Genome Sequencing Center for Infectious Disease"/>
            <person name="Wu L."/>
            <person name="Ma J."/>
        </authorList>
    </citation>
    <scope>NUCLEOTIDE SEQUENCE [LARGE SCALE GENOMIC DNA]</scope>
    <source>
        <strain evidence="11">IBRC-M 10908</strain>
    </source>
</reference>
<comment type="similarity">
    <text evidence="3">Belongs to the peptidase M24B family.</text>
</comment>
<keyword evidence="11" id="KW-1185">Reference proteome</keyword>
<dbReference type="InterPro" id="IPR007865">
    <property type="entry name" value="Aminopep_P_N"/>
</dbReference>
<evidence type="ECO:0000256" key="4">
    <source>
        <dbReference type="ARBA" id="ARBA00012574"/>
    </source>
</evidence>
<dbReference type="Proteomes" id="UP001595823">
    <property type="component" value="Unassembled WGS sequence"/>
</dbReference>
<comment type="caution">
    <text evidence="10">The sequence shown here is derived from an EMBL/GenBank/DDBJ whole genome shotgun (WGS) entry which is preliminary data.</text>
</comment>
<dbReference type="SUPFAM" id="SSF53092">
    <property type="entry name" value="Creatinase/prolidase N-terminal domain"/>
    <property type="match status" value="1"/>
</dbReference>
<dbReference type="InterPro" id="IPR052433">
    <property type="entry name" value="X-Pro_dipept-like"/>
</dbReference>
<dbReference type="InterPro" id="IPR036005">
    <property type="entry name" value="Creatinase/aminopeptidase-like"/>
</dbReference>
<dbReference type="InterPro" id="IPR000994">
    <property type="entry name" value="Pept_M24"/>
</dbReference>
<proteinExistence type="inferred from homology"/>
<name>A0ABV8U4S6_9ACTN</name>
<evidence type="ECO:0000313" key="10">
    <source>
        <dbReference type="EMBL" id="MFC4337804.1"/>
    </source>
</evidence>
<feature type="domain" description="Aminopeptidase P N-terminal" evidence="9">
    <location>
        <begin position="50"/>
        <end position="191"/>
    </location>
</feature>
<keyword evidence="6 10" id="KW-0378">Hydrolase</keyword>
<evidence type="ECO:0000256" key="1">
    <source>
        <dbReference type="ARBA" id="ARBA00001424"/>
    </source>
</evidence>
<organism evidence="10 11">
    <name type="scientific">Salininema proteolyticum</name>
    <dbReference type="NCBI Taxonomy" id="1607685"/>
    <lineage>
        <taxon>Bacteria</taxon>
        <taxon>Bacillati</taxon>
        <taxon>Actinomycetota</taxon>
        <taxon>Actinomycetes</taxon>
        <taxon>Glycomycetales</taxon>
        <taxon>Glycomycetaceae</taxon>
        <taxon>Salininema</taxon>
    </lineage>
</organism>
<evidence type="ECO:0000256" key="8">
    <source>
        <dbReference type="SAM" id="MobiDB-lite"/>
    </source>
</evidence>
<evidence type="ECO:0000256" key="3">
    <source>
        <dbReference type="ARBA" id="ARBA00008766"/>
    </source>
</evidence>
<keyword evidence="10" id="KW-0031">Aminopeptidase</keyword>
<dbReference type="CDD" id="cd01087">
    <property type="entry name" value="Prolidase"/>
    <property type="match status" value="1"/>
</dbReference>
<evidence type="ECO:0000256" key="7">
    <source>
        <dbReference type="ARBA" id="ARBA00023211"/>
    </source>
</evidence>
<keyword evidence="10" id="KW-0645">Protease</keyword>
<keyword evidence="7" id="KW-0464">Manganese</keyword>
<keyword evidence="5" id="KW-0479">Metal-binding</keyword>
<evidence type="ECO:0000259" key="9">
    <source>
        <dbReference type="SMART" id="SM01011"/>
    </source>
</evidence>
<feature type="compositionally biased region" description="Basic and acidic residues" evidence="8">
    <location>
        <begin position="18"/>
        <end position="27"/>
    </location>
</feature>
<protein>
    <recommendedName>
        <fullName evidence="4">Xaa-Pro aminopeptidase</fullName>
        <ecNumber evidence="4">3.4.11.9</ecNumber>
    </recommendedName>
</protein>
<comment type="cofactor">
    <cofactor evidence="2">
        <name>Mn(2+)</name>
        <dbReference type="ChEBI" id="CHEBI:29035"/>
    </cofactor>
</comment>
<dbReference type="PANTHER" id="PTHR43226:SF4">
    <property type="entry name" value="XAA-PRO AMINOPEPTIDASE 3"/>
    <property type="match status" value="1"/>
</dbReference>
<feature type="region of interest" description="Disordered" evidence="8">
    <location>
        <begin position="1"/>
        <end position="27"/>
    </location>
</feature>
<dbReference type="SMART" id="SM01011">
    <property type="entry name" value="AMP_N"/>
    <property type="match status" value="1"/>
</dbReference>
<sequence length="491" mass="54904">MNDQVKADQSAGQPAQKAGERPHDPKFPQKFLDFMASGWGPADVSVSELEQARWHRLHRERLSAVFPGETLIVPTGEEKVRANDTFFRFRASSDFAWLTGDLDPEGVLVMTPSGSGHDAVLYRRPRKGTDSDEFFRSAKYGELWIGRRFGLEETATRLGVETKDVEELDGLLSSLKRDKVRVLRDVDAAIDARFEDQERDKELAVAIGELRLVKDEWELAQLQQAVDATVRGFEDVARILPKDGSINERLLEGVFHTRARFEGNGLGYDSIVGAGAHATTLHWIENTGATRPGELILMDMGVENNNLYTADVTRTLPVSGQFSPLQRQVYDIVHASQEAGIQTIKPGAKFADVHEACMRVLAEGLYDLGILPETVEEAMQPDSMLYRRWTLHGFGHMLGLDVHDCAQSRPENYHKGELKEDFVLTVEPGLYFQANDELVPEELRGVGVRIEDDVRVTADGCENLSEGLPRKAEDVESWLAEQREAGPRLPQ</sequence>
<dbReference type="InterPro" id="IPR029149">
    <property type="entry name" value="Creatin/AminoP/Spt16_N"/>
</dbReference>
<accession>A0ABV8U4S6</accession>
<dbReference type="RefSeq" id="WP_380625157.1">
    <property type="nucleotide sequence ID" value="NZ_JBHSDK010000061.1"/>
</dbReference>
<dbReference type="GO" id="GO:0004177">
    <property type="term" value="F:aminopeptidase activity"/>
    <property type="evidence" value="ECO:0007669"/>
    <property type="project" value="UniProtKB-KW"/>
</dbReference>
<dbReference type="EC" id="3.4.11.9" evidence="4"/>
<dbReference type="Pfam" id="PF05195">
    <property type="entry name" value="AMP_N"/>
    <property type="match status" value="1"/>
</dbReference>
<evidence type="ECO:0000313" key="11">
    <source>
        <dbReference type="Proteomes" id="UP001595823"/>
    </source>
</evidence>
<dbReference type="Pfam" id="PF00557">
    <property type="entry name" value="Peptidase_M24"/>
    <property type="match status" value="1"/>
</dbReference>
<dbReference type="Gene3D" id="3.90.230.10">
    <property type="entry name" value="Creatinase/methionine aminopeptidase superfamily"/>
    <property type="match status" value="1"/>
</dbReference>
<evidence type="ECO:0000256" key="6">
    <source>
        <dbReference type="ARBA" id="ARBA00022801"/>
    </source>
</evidence>
<evidence type="ECO:0000256" key="5">
    <source>
        <dbReference type="ARBA" id="ARBA00022723"/>
    </source>
</evidence>
<comment type="catalytic activity">
    <reaction evidence="1">
        <text>Release of any N-terminal amino acid, including proline, that is linked to proline, even from a dipeptide or tripeptide.</text>
        <dbReference type="EC" id="3.4.11.9"/>
    </reaction>
</comment>
<dbReference type="SUPFAM" id="SSF55920">
    <property type="entry name" value="Creatinase/aminopeptidase"/>
    <property type="match status" value="1"/>
</dbReference>
<evidence type="ECO:0000256" key="2">
    <source>
        <dbReference type="ARBA" id="ARBA00001936"/>
    </source>
</evidence>
<dbReference type="EMBL" id="JBHSDK010000061">
    <property type="protein sequence ID" value="MFC4337804.1"/>
    <property type="molecule type" value="Genomic_DNA"/>
</dbReference>
<gene>
    <name evidence="10" type="ORF">ACFPET_21655</name>
</gene>
<dbReference type="Gene3D" id="3.40.350.10">
    <property type="entry name" value="Creatinase/prolidase N-terminal domain"/>
    <property type="match status" value="1"/>
</dbReference>
<dbReference type="PANTHER" id="PTHR43226">
    <property type="entry name" value="XAA-PRO AMINOPEPTIDASE 3"/>
    <property type="match status" value="1"/>
</dbReference>